<dbReference type="Gene3D" id="1.10.260.160">
    <property type="match status" value="1"/>
</dbReference>
<dbReference type="PIRSF" id="PIRSF029171">
    <property type="entry name" value="Esterase_LipA"/>
    <property type="match status" value="1"/>
</dbReference>
<name>A0ABP5RXW7_9ACTN</name>
<reference evidence="3" key="1">
    <citation type="journal article" date="2019" name="Int. J. Syst. Evol. Microbiol.">
        <title>The Global Catalogue of Microorganisms (GCM) 10K type strain sequencing project: providing services to taxonomists for standard genome sequencing and annotation.</title>
        <authorList>
            <consortium name="The Broad Institute Genomics Platform"/>
            <consortium name="The Broad Institute Genome Sequencing Center for Infectious Disease"/>
            <person name="Wu L."/>
            <person name="Ma J."/>
        </authorList>
    </citation>
    <scope>NUCLEOTIDE SEQUENCE [LARGE SCALE GENOMIC DNA]</scope>
    <source>
        <strain evidence="3">JCM 7356</strain>
    </source>
</reference>
<dbReference type="EMBL" id="BAAATR010000059">
    <property type="protein sequence ID" value="GAA2277754.1"/>
    <property type="molecule type" value="Genomic_DNA"/>
</dbReference>
<dbReference type="PANTHER" id="PTHR34853">
    <property type="match status" value="1"/>
</dbReference>
<sequence>MTNPMPKHQSHRRTALRLSAAAAVLCLTAGAGSATATAADLGAGRAHRGTVVSVTPLALLDAQQATTSVRDAGFVTPAEQGGVELERVVYRTVTPEGWPTTASGLVALPHDPGPRALTTVEYAHGTMAYRGEAPSVADGPNRAAAVMFAGDGFAAVAPDYLGLGVGPGTHPYLDAPSETTASTDLLVAAREVEARHGMRADGRVLVTGFSEGGAAAMSIGRALQHGQVPGYRLTALAPVSGPYDLMGSELPAALGGQLLGTEAAFYAADLVVAWNRLHPLYGSPAEAFQAPYDRTVTDLFDGEHTDEQVAAALPDSLQQLFTPAFLQQLQHPTGKFAQMFRVADSVCQWAPQVPVQLYDADGDRDVAPTNTLGCKAQLAGAGVDAPVVDAGAADHNGSALASYPLIRTWFDTLAGR</sequence>
<dbReference type="InterPro" id="IPR006311">
    <property type="entry name" value="TAT_signal"/>
</dbReference>
<evidence type="ECO:0000313" key="2">
    <source>
        <dbReference type="EMBL" id="GAA2277754.1"/>
    </source>
</evidence>
<comment type="caution">
    <text evidence="2">The sequence shown here is derived from an EMBL/GenBank/DDBJ whole genome shotgun (WGS) entry which is preliminary data.</text>
</comment>
<evidence type="ECO:0000256" key="1">
    <source>
        <dbReference type="SAM" id="SignalP"/>
    </source>
</evidence>
<keyword evidence="3" id="KW-1185">Reference proteome</keyword>
<dbReference type="SUPFAM" id="SSF53474">
    <property type="entry name" value="alpha/beta-Hydrolases"/>
    <property type="match status" value="1"/>
</dbReference>
<dbReference type="InterPro" id="IPR029058">
    <property type="entry name" value="AB_hydrolase_fold"/>
</dbReference>
<feature type="chain" id="PRO_5045942266" description="Lipase" evidence="1">
    <location>
        <begin position="39"/>
        <end position="416"/>
    </location>
</feature>
<protein>
    <recommendedName>
        <fullName evidence="4">Lipase</fullName>
    </recommendedName>
</protein>
<evidence type="ECO:0008006" key="4">
    <source>
        <dbReference type="Google" id="ProtNLM"/>
    </source>
</evidence>
<gene>
    <name evidence="2" type="ORF">GCM10010430_74550</name>
</gene>
<dbReference type="Gene3D" id="3.40.50.1820">
    <property type="entry name" value="alpha/beta hydrolase"/>
    <property type="match status" value="1"/>
</dbReference>
<dbReference type="Proteomes" id="UP001500305">
    <property type="component" value="Unassembled WGS sequence"/>
</dbReference>
<dbReference type="PROSITE" id="PS51318">
    <property type="entry name" value="TAT"/>
    <property type="match status" value="1"/>
</dbReference>
<dbReference type="PANTHER" id="PTHR34853:SF1">
    <property type="entry name" value="LIPASE 5"/>
    <property type="match status" value="1"/>
</dbReference>
<dbReference type="InterPro" id="IPR005152">
    <property type="entry name" value="Lipase_secreted"/>
</dbReference>
<evidence type="ECO:0000313" key="3">
    <source>
        <dbReference type="Proteomes" id="UP001500305"/>
    </source>
</evidence>
<feature type="signal peptide" evidence="1">
    <location>
        <begin position="1"/>
        <end position="38"/>
    </location>
</feature>
<accession>A0ABP5RXW7</accession>
<proteinExistence type="predicted"/>
<organism evidence="2 3">
    <name type="scientific">Kitasatospora cystarginea</name>
    <dbReference type="NCBI Taxonomy" id="58350"/>
    <lineage>
        <taxon>Bacteria</taxon>
        <taxon>Bacillati</taxon>
        <taxon>Actinomycetota</taxon>
        <taxon>Actinomycetes</taxon>
        <taxon>Kitasatosporales</taxon>
        <taxon>Streptomycetaceae</taxon>
        <taxon>Kitasatospora</taxon>
    </lineage>
</organism>
<keyword evidence="1" id="KW-0732">Signal</keyword>